<dbReference type="PATRIC" id="fig|1120927.3.peg.3020"/>
<evidence type="ECO:0000313" key="1">
    <source>
        <dbReference type="EMBL" id="EOR05018.1"/>
    </source>
</evidence>
<dbReference type="eggNOG" id="ENOG50303HG">
    <property type="taxonomic scope" value="Bacteria"/>
</dbReference>
<proteinExistence type="predicted"/>
<keyword evidence="2" id="KW-1185">Reference proteome</keyword>
<dbReference type="AlphaFoldDB" id="R9AS51"/>
<reference evidence="1 2" key="1">
    <citation type="submission" date="2013-03" db="EMBL/GenBank/DDBJ databases">
        <title>The Genome Sequence of Acinetobacter tandoii CIP 107469.</title>
        <authorList>
            <consortium name="The Broad Institute Genome Sequencing Platform"/>
            <consortium name="The Broad Institute Genome Sequencing Center for Infectious Disease"/>
            <person name="Cerqueira G."/>
            <person name="Feldgarden M."/>
            <person name="Courvalin P."/>
            <person name="Perichon B."/>
            <person name="Grillot-Courvalin C."/>
            <person name="Clermont D."/>
            <person name="Rocha E."/>
            <person name="Yoon E.-J."/>
            <person name="Nemec A."/>
            <person name="Walker B."/>
            <person name="Young S.K."/>
            <person name="Zeng Q."/>
            <person name="Gargeya S."/>
            <person name="Fitzgerald M."/>
            <person name="Haas B."/>
            <person name="Abouelleil A."/>
            <person name="Alvarado L."/>
            <person name="Arachchi H.M."/>
            <person name="Berlin A.M."/>
            <person name="Chapman S.B."/>
            <person name="Dewar J."/>
            <person name="Goldberg J."/>
            <person name="Griggs A."/>
            <person name="Gujja S."/>
            <person name="Hansen M."/>
            <person name="Howarth C."/>
            <person name="Imamovic A."/>
            <person name="Larimer J."/>
            <person name="McCowan C."/>
            <person name="Murphy C."/>
            <person name="Neiman D."/>
            <person name="Pearson M."/>
            <person name="Priest M."/>
            <person name="Roberts A."/>
            <person name="Saif S."/>
            <person name="Shea T."/>
            <person name="Sisk P."/>
            <person name="Sykes S."/>
            <person name="Wortman J."/>
            <person name="Nusbaum C."/>
            <person name="Birren B."/>
        </authorList>
    </citation>
    <scope>NUCLEOTIDE SEQUENCE [LARGE SCALE GENOMIC DNA]</scope>
    <source>
        <strain evidence="1 2">CIP 107469</strain>
    </source>
</reference>
<gene>
    <name evidence="1" type="ORF">I593_03102</name>
</gene>
<dbReference type="EMBL" id="AQFM01000042">
    <property type="protein sequence ID" value="EOR05018.1"/>
    <property type="molecule type" value="Genomic_DNA"/>
</dbReference>
<sequence>MNPEQLFELFYKNIRPDMNPPFIYKHDSKGVHHFWHERFRNAFYGIEEPYGLRSWAEAPQMWLAGYRENEKGHDE</sequence>
<protein>
    <submittedName>
        <fullName evidence="1">Uncharacterized protein</fullName>
    </submittedName>
</protein>
<accession>R9AS51</accession>
<evidence type="ECO:0000313" key="2">
    <source>
        <dbReference type="Proteomes" id="UP000016201"/>
    </source>
</evidence>
<dbReference type="Proteomes" id="UP000016201">
    <property type="component" value="Unassembled WGS sequence"/>
</dbReference>
<organism evidence="1 2">
    <name type="scientific">Acinetobacter tandoii DSM 14970 = CIP 107469</name>
    <dbReference type="NCBI Taxonomy" id="1120927"/>
    <lineage>
        <taxon>Bacteria</taxon>
        <taxon>Pseudomonadati</taxon>
        <taxon>Pseudomonadota</taxon>
        <taxon>Gammaproteobacteria</taxon>
        <taxon>Moraxellales</taxon>
        <taxon>Moraxellaceae</taxon>
        <taxon>Acinetobacter</taxon>
    </lineage>
</organism>
<dbReference type="RefSeq" id="WP_016168120.1">
    <property type="nucleotide sequence ID" value="NZ_JHZG01000002.1"/>
</dbReference>
<name>R9AS51_9GAMM</name>
<dbReference type="OrthoDB" id="6708360at2"/>
<comment type="caution">
    <text evidence="1">The sequence shown here is derived from an EMBL/GenBank/DDBJ whole genome shotgun (WGS) entry which is preliminary data.</text>
</comment>